<sequence length="473" mass="53344">MMIAAGTVAVDRRGGSGRLQRHVAAGRDRAAAVQLKMGARRAQVLADRDRGRPAYLHAAARHVHEMRVGHTVRAMHNLGFARLLHAQGPVAAHIGRERTADVQRACVLLEVAACLDRCIVCHVDASLRAERPRDSLLAVRAHLTHCLDGGIQNQIAARIEIQVARLERRRRQVHVARRRERHLTAALQRAVGTVDTVARDRQRVRCVDRAAVRHGRVLQIDVRRGDHGTVAHVLLTRLCQIDDRHEHGLSVHDLRLHDHDVARQLRDLIGRQPGARRKIERSRKRRARGHQGLELVLGAGVVRQDRLPGQRQDLVLNKPLLVEAVSQAQLDLARIHPHLLEVVVARQPLPHAGEGRIRLDQVGCVRRASDTEQSARRQCDMTQHVDRHRAGNDRIAGIEPAWQRHLTDDRCRKRRHRRMARGIARDIVDRDPRAADRTVRRERRFVARQGIGANVGRCLTPGTRSRARTVAAE</sequence>
<dbReference type="Proteomes" id="UP000494115">
    <property type="component" value="Unassembled WGS sequence"/>
</dbReference>
<protein>
    <submittedName>
        <fullName evidence="1">Uncharacterized protein</fullName>
    </submittedName>
</protein>
<gene>
    <name evidence="1" type="ORF">LMG28138_06010</name>
</gene>
<organism evidence="1 2">
    <name type="scientific">Pararobbsia alpina</name>
    <dbReference type="NCBI Taxonomy" id="621374"/>
    <lineage>
        <taxon>Bacteria</taxon>
        <taxon>Pseudomonadati</taxon>
        <taxon>Pseudomonadota</taxon>
        <taxon>Betaproteobacteria</taxon>
        <taxon>Burkholderiales</taxon>
        <taxon>Burkholderiaceae</taxon>
        <taxon>Pararobbsia</taxon>
    </lineage>
</organism>
<name>A0A6S7BQP0_9BURK</name>
<proteinExistence type="predicted"/>
<dbReference type="EMBL" id="CADIKM010000120">
    <property type="protein sequence ID" value="CAB3808154.1"/>
    <property type="molecule type" value="Genomic_DNA"/>
</dbReference>
<reference evidence="1 2" key="1">
    <citation type="submission" date="2020-04" db="EMBL/GenBank/DDBJ databases">
        <authorList>
            <person name="De Canck E."/>
        </authorList>
    </citation>
    <scope>NUCLEOTIDE SEQUENCE [LARGE SCALE GENOMIC DNA]</scope>
    <source>
        <strain evidence="1 2">LMG 28138</strain>
    </source>
</reference>
<evidence type="ECO:0000313" key="2">
    <source>
        <dbReference type="Proteomes" id="UP000494115"/>
    </source>
</evidence>
<accession>A0A6S7BQP0</accession>
<dbReference type="AlphaFoldDB" id="A0A6S7BQP0"/>
<evidence type="ECO:0000313" key="1">
    <source>
        <dbReference type="EMBL" id="CAB3808154.1"/>
    </source>
</evidence>
<keyword evidence="2" id="KW-1185">Reference proteome</keyword>